<dbReference type="InterPro" id="IPR050177">
    <property type="entry name" value="Lipid_A_modif_metabolic_enz"/>
</dbReference>
<proteinExistence type="predicted"/>
<reference evidence="2" key="2">
    <citation type="submission" date="2020-09" db="EMBL/GenBank/DDBJ databases">
        <authorList>
            <person name="Sun Q."/>
            <person name="Zhou Y."/>
        </authorList>
    </citation>
    <scope>NUCLEOTIDE SEQUENCE</scope>
    <source>
        <strain evidence="2">CGMCC 1.15448</strain>
    </source>
</reference>
<organism evidence="2 3">
    <name type="scientific">Puia dinghuensis</name>
    <dbReference type="NCBI Taxonomy" id="1792502"/>
    <lineage>
        <taxon>Bacteria</taxon>
        <taxon>Pseudomonadati</taxon>
        <taxon>Bacteroidota</taxon>
        <taxon>Chitinophagia</taxon>
        <taxon>Chitinophagales</taxon>
        <taxon>Chitinophagaceae</taxon>
        <taxon>Puia</taxon>
    </lineage>
</organism>
<dbReference type="SUPFAM" id="SSF51735">
    <property type="entry name" value="NAD(P)-binding Rossmann-fold domains"/>
    <property type="match status" value="1"/>
</dbReference>
<dbReference type="PANTHER" id="PTHR43245:SF13">
    <property type="entry name" value="UDP-D-APIOSE_UDP-D-XYLOSE SYNTHASE 2"/>
    <property type="match status" value="1"/>
</dbReference>
<dbReference type="PANTHER" id="PTHR43245">
    <property type="entry name" value="BIFUNCTIONAL POLYMYXIN RESISTANCE PROTEIN ARNA"/>
    <property type="match status" value="1"/>
</dbReference>
<reference evidence="2" key="1">
    <citation type="journal article" date="2014" name="Int. J. Syst. Evol. Microbiol.">
        <title>Complete genome sequence of Corynebacterium casei LMG S-19264T (=DSM 44701T), isolated from a smear-ripened cheese.</title>
        <authorList>
            <consortium name="US DOE Joint Genome Institute (JGI-PGF)"/>
            <person name="Walter F."/>
            <person name="Albersmeier A."/>
            <person name="Kalinowski J."/>
            <person name="Ruckert C."/>
        </authorList>
    </citation>
    <scope>NUCLEOTIDE SEQUENCE</scope>
    <source>
        <strain evidence="2">CGMCC 1.15448</strain>
    </source>
</reference>
<feature type="domain" description="NAD-dependent epimerase/dehydratase" evidence="1">
    <location>
        <begin position="6"/>
        <end position="210"/>
    </location>
</feature>
<dbReference type="Pfam" id="PF01370">
    <property type="entry name" value="Epimerase"/>
    <property type="match status" value="1"/>
</dbReference>
<sequence>MSIHTILGAGGAIADILAKELISRGLPVRLVSRHPKEQPGATIVAADITQPDQALQAISGSSVVYNCIGLKYDYYLWREQWPRIMDNQIEACKRAGAKLIFFDNVYMYGRVDGPMTEDTPYDPSSRKGDLRARIATKLMSEVRKGNITATIARAADFYGPGTNKTSVPDILIFQRMLKDQPAQWLVNAHAGHSFTYTPDAAKALALLATDDNSWNQVWHLPTAAPTITAAEFIRQAAMAMGKSERYKIMPKWMIRLGGVFDTTTAELYEMLYQYAFDYHFDSTKFQIAYRFQPTSYEEGIKATANAHLHGTGF</sequence>
<dbReference type="InterPro" id="IPR036291">
    <property type="entry name" value="NAD(P)-bd_dom_sf"/>
</dbReference>
<dbReference type="Gene3D" id="3.40.50.720">
    <property type="entry name" value="NAD(P)-binding Rossmann-like Domain"/>
    <property type="match status" value="1"/>
</dbReference>
<evidence type="ECO:0000259" key="1">
    <source>
        <dbReference type="Pfam" id="PF01370"/>
    </source>
</evidence>
<name>A0A8J2U9B4_9BACT</name>
<dbReference type="RefSeq" id="WP_229688758.1">
    <property type="nucleotide sequence ID" value="NZ_BMJC01000001.1"/>
</dbReference>
<gene>
    <name evidence="2" type="ORF">GCM10011511_08010</name>
</gene>
<dbReference type="InterPro" id="IPR001509">
    <property type="entry name" value="Epimerase_deHydtase"/>
</dbReference>
<protein>
    <submittedName>
        <fullName evidence="2">NAD-dependent dehydratase</fullName>
    </submittedName>
</protein>
<accession>A0A8J2U9B4</accession>
<comment type="caution">
    <text evidence="2">The sequence shown here is derived from an EMBL/GenBank/DDBJ whole genome shotgun (WGS) entry which is preliminary data.</text>
</comment>
<dbReference type="Proteomes" id="UP000607559">
    <property type="component" value="Unassembled WGS sequence"/>
</dbReference>
<evidence type="ECO:0000313" key="2">
    <source>
        <dbReference type="EMBL" id="GGA87259.1"/>
    </source>
</evidence>
<dbReference type="AlphaFoldDB" id="A0A8J2U9B4"/>
<dbReference type="EMBL" id="BMJC01000001">
    <property type="protein sequence ID" value="GGA87259.1"/>
    <property type="molecule type" value="Genomic_DNA"/>
</dbReference>
<keyword evidence="3" id="KW-1185">Reference proteome</keyword>
<evidence type="ECO:0000313" key="3">
    <source>
        <dbReference type="Proteomes" id="UP000607559"/>
    </source>
</evidence>